<dbReference type="RefSeq" id="WP_027447444.1">
    <property type="nucleotide sequence ID" value="NZ_AULJ01000063.1"/>
</dbReference>
<evidence type="ECO:0000256" key="1">
    <source>
        <dbReference type="SAM" id="Phobius"/>
    </source>
</evidence>
<dbReference type="EMBL" id="AVPF01000067">
    <property type="protein sequence ID" value="KGX84082.1"/>
    <property type="molecule type" value="Genomic_DNA"/>
</dbReference>
<evidence type="ECO:0000313" key="2">
    <source>
        <dbReference type="EMBL" id="KGX84082.1"/>
    </source>
</evidence>
<accession>A0A0A5HKD4</accession>
<dbReference type="STRING" id="1385511.GCA_000425225_03949"/>
<dbReference type="InterPro" id="IPR014231">
    <property type="entry name" value="Spore_YpjB"/>
</dbReference>
<keyword evidence="1" id="KW-1133">Transmembrane helix</keyword>
<keyword evidence="1" id="KW-0812">Transmembrane</keyword>
<dbReference type="Proteomes" id="UP000030403">
    <property type="component" value="Unassembled WGS sequence"/>
</dbReference>
<evidence type="ECO:0008006" key="4">
    <source>
        <dbReference type="Google" id="ProtNLM"/>
    </source>
</evidence>
<organism evidence="2 3">
    <name type="scientific">Pontibacillus marinus BH030004 = DSM 16465</name>
    <dbReference type="NCBI Taxonomy" id="1385511"/>
    <lineage>
        <taxon>Bacteria</taxon>
        <taxon>Bacillati</taxon>
        <taxon>Bacillota</taxon>
        <taxon>Bacilli</taxon>
        <taxon>Bacillales</taxon>
        <taxon>Bacillaceae</taxon>
        <taxon>Pontibacillus</taxon>
    </lineage>
</organism>
<dbReference type="OrthoDB" id="2988195at2"/>
<sequence>MKEKIIVRANVVLSIVLIFSLVMVNHVQASETKYEEIKTTTYQFLQFVKEGHNQAAIAKLNELKRVNEMHSIVPEEKLSYDELNTLINETQFALQDTNTSPEEKYHRALTVVLLYDSTWNEQDALWVTWKSYLEDEISRVLEAEQITNGSIQHLYSLYERLLPALKVSLGENEFRIMKQHQDSFLAFLSGKNQQEKLSFIYVLSSDLKKIPSEKEEEKSFTEEPGFIWLLFSVGGLIISTLSYVGWRKYRGESDDKEEHKERGS</sequence>
<reference evidence="2 3" key="1">
    <citation type="submission" date="2013-08" db="EMBL/GenBank/DDBJ databases">
        <authorList>
            <person name="Huang J."/>
            <person name="Wang G."/>
        </authorList>
    </citation>
    <scope>NUCLEOTIDE SEQUENCE [LARGE SCALE GENOMIC DNA]</scope>
    <source>
        <strain evidence="2 3">BH030004</strain>
    </source>
</reference>
<dbReference type="eggNOG" id="ENOG502ZE0H">
    <property type="taxonomic scope" value="Bacteria"/>
</dbReference>
<feature type="transmembrane region" description="Helical" evidence="1">
    <location>
        <begin position="226"/>
        <end position="246"/>
    </location>
</feature>
<proteinExistence type="predicted"/>
<keyword evidence="1" id="KW-0472">Membrane</keyword>
<name>A0A0A5HKD4_9BACI</name>
<protein>
    <recommendedName>
        <fullName evidence="4">Sporulation protein YpjB</fullName>
    </recommendedName>
</protein>
<dbReference type="AlphaFoldDB" id="A0A0A5HKD4"/>
<gene>
    <name evidence="2" type="ORF">N783_19100</name>
</gene>
<dbReference type="Pfam" id="PF09577">
    <property type="entry name" value="Spore_YpjB"/>
    <property type="match status" value="1"/>
</dbReference>
<evidence type="ECO:0000313" key="3">
    <source>
        <dbReference type="Proteomes" id="UP000030403"/>
    </source>
</evidence>
<comment type="caution">
    <text evidence="2">The sequence shown here is derived from an EMBL/GenBank/DDBJ whole genome shotgun (WGS) entry which is preliminary data.</text>
</comment>
<keyword evidence="3" id="KW-1185">Reference proteome</keyword>